<feature type="region of interest" description="Disordered" evidence="1">
    <location>
        <begin position="30"/>
        <end position="51"/>
    </location>
</feature>
<gene>
    <name evidence="2" type="ORF">DES41_112185</name>
</gene>
<accession>A0A368XIA7</accession>
<evidence type="ECO:0000256" key="1">
    <source>
        <dbReference type="SAM" id="MobiDB-lite"/>
    </source>
</evidence>
<keyword evidence="3" id="KW-1185">Reference proteome</keyword>
<name>A0A368XIA7_9BURK</name>
<dbReference type="Proteomes" id="UP000252884">
    <property type="component" value="Unassembled WGS sequence"/>
</dbReference>
<protein>
    <submittedName>
        <fullName evidence="2">Uncharacterized protein</fullName>
    </submittedName>
</protein>
<proteinExistence type="predicted"/>
<organism evidence="2 3">
    <name type="scientific">Pseudorhodoferax soli</name>
    <dbReference type="NCBI Taxonomy" id="545864"/>
    <lineage>
        <taxon>Bacteria</taxon>
        <taxon>Pseudomonadati</taxon>
        <taxon>Pseudomonadota</taxon>
        <taxon>Betaproteobacteria</taxon>
        <taxon>Burkholderiales</taxon>
        <taxon>Comamonadaceae</taxon>
    </lineage>
</organism>
<dbReference type="EMBL" id="QPJK01000012">
    <property type="protein sequence ID" value="RCW65734.1"/>
    <property type="molecule type" value="Genomic_DNA"/>
</dbReference>
<evidence type="ECO:0000313" key="2">
    <source>
        <dbReference type="EMBL" id="RCW65734.1"/>
    </source>
</evidence>
<comment type="caution">
    <text evidence="2">The sequence shown here is derived from an EMBL/GenBank/DDBJ whole genome shotgun (WGS) entry which is preliminary data.</text>
</comment>
<sequence length="51" mass="5199">MQIGVPADIPAGKKTRTAAIQQAALRRVAQHTPDMALRTAPAAPSAAGHPS</sequence>
<evidence type="ECO:0000313" key="3">
    <source>
        <dbReference type="Proteomes" id="UP000252884"/>
    </source>
</evidence>
<reference evidence="2 3" key="1">
    <citation type="submission" date="2018-07" db="EMBL/GenBank/DDBJ databases">
        <title>Genomic Encyclopedia of Type Strains, Phase IV (KMG-IV): sequencing the most valuable type-strain genomes for metagenomic binning, comparative biology and taxonomic classification.</title>
        <authorList>
            <person name="Goeker M."/>
        </authorList>
    </citation>
    <scope>NUCLEOTIDE SEQUENCE [LARGE SCALE GENOMIC DNA]</scope>
    <source>
        <strain evidence="2 3">DSM 21634</strain>
    </source>
</reference>
<feature type="compositionally biased region" description="Low complexity" evidence="1">
    <location>
        <begin position="40"/>
        <end position="51"/>
    </location>
</feature>
<dbReference type="AlphaFoldDB" id="A0A368XIA7"/>